<dbReference type="PANTHER" id="PTHR30469">
    <property type="entry name" value="MULTIDRUG RESISTANCE PROTEIN MDTA"/>
    <property type="match status" value="1"/>
</dbReference>
<feature type="region of interest" description="Disordered" evidence="3">
    <location>
        <begin position="27"/>
        <end position="48"/>
    </location>
</feature>
<name>A0A1G7Z6X5_9PROT</name>
<dbReference type="SUPFAM" id="SSF111369">
    <property type="entry name" value="HlyD-like secretion proteins"/>
    <property type="match status" value="1"/>
</dbReference>
<evidence type="ECO:0000256" key="2">
    <source>
        <dbReference type="SAM" id="Coils"/>
    </source>
</evidence>
<dbReference type="Proteomes" id="UP000217076">
    <property type="component" value="Unassembled WGS sequence"/>
</dbReference>
<evidence type="ECO:0000313" key="6">
    <source>
        <dbReference type="Proteomes" id="UP000217076"/>
    </source>
</evidence>
<evidence type="ECO:0000259" key="4">
    <source>
        <dbReference type="Pfam" id="PF25954"/>
    </source>
</evidence>
<dbReference type="InterPro" id="IPR006143">
    <property type="entry name" value="RND_pump_MFP"/>
</dbReference>
<dbReference type="EMBL" id="FNCV01000004">
    <property type="protein sequence ID" value="SDH04367.1"/>
    <property type="molecule type" value="Genomic_DNA"/>
</dbReference>
<dbReference type="InterPro" id="IPR058792">
    <property type="entry name" value="Beta-barrel_RND_2"/>
</dbReference>
<dbReference type="AlphaFoldDB" id="A0A1G7Z6X5"/>
<keyword evidence="6" id="KW-1185">Reference proteome</keyword>
<feature type="compositionally biased region" description="Low complexity" evidence="3">
    <location>
        <begin position="34"/>
        <end position="48"/>
    </location>
</feature>
<feature type="domain" description="CusB-like beta-barrel" evidence="4">
    <location>
        <begin position="215"/>
        <end position="291"/>
    </location>
</feature>
<feature type="coiled-coil region" evidence="2">
    <location>
        <begin position="120"/>
        <end position="171"/>
    </location>
</feature>
<dbReference type="STRING" id="83401.SAMN05421742_10419"/>
<dbReference type="OrthoDB" id="9816569at2"/>
<dbReference type="Pfam" id="PF25954">
    <property type="entry name" value="Beta-barrel_RND_2"/>
    <property type="match status" value="1"/>
</dbReference>
<gene>
    <name evidence="5" type="ORF">SAMN05421742_10419</name>
</gene>
<dbReference type="PANTHER" id="PTHR30469:SF29">
    <property type="entry name" value="BLR2860 PROTEIN"/>
    <property type="match status" value="1"/>
</dbReference>
<keyword evidence="2" id="KW-0175">Coiled coil</keyword>
<evidence type="ECO:0000313" key="5">
    <source>
        <dbReference type="EMBL" id="SDH04367.1"/>
    </source>
</evidence>
<dbReference type="GO" id="GO:0015562">
    <property type="term" value="F:efflux transmembrane transporter activity"/>
    <property type="evidence" value="ECO:0007669"/>
    <property type="project" value="TreeGrafter"/>
</dbReference>
<proteinExistence type="inferred from homology"/>
<dbReference type="NCBIfam" id="TIGR01730">
    <property type="entry name" value="RND_mfp"/>
    <property type="match status" value="1"/>
</dbReference>
<comment type="similarity">
    <text evidence="1">Belongs to the membrane fusion protein (MFP) (TC 8.A.1) family.</text>
</comment>
<dbReference type="GO" id="GO:1990281">
    <property type="term" value="C:efflux pump complex"/>
    <property type="evidence" value="ECO:0007669"/>
    <property type="project" value="TreeGrafter"/>
</dbReference>
<dbReference type="Gene3D" id="2.40.30.170">
    <property type="match status" value="1"/>
</dbReference>
<reference evidence="6" key="1">
    <citation type="submission" date="2016-10" db="EMBL/GenBank/DDBJ databases">
        <authorList>
            <person name="Varghese N."/>
            <person name="Submissions S."/>
        </authorList>
    </citation>
    <scope>NUCLEOTIDE SEQUENCE [LARGE SCALE GENOMIC DNA]</scope>
    <source>
        <strain evidence="6">930I</strain>
    </source>
</reference>
<sequence length="413" mass="42925">MRASYLIAGAIALAAAGWIASGVLSGPAEPPPAESAKGPEAAPAADEAAEAPLAVRVATVRAIPHVSTLTVNGRTEAARKVSIRTETSGRVSALGADKGETVAAGQVLVELALDDRAARLDEAKALLEQRRIEVDAARELAASNYTSRTKLAQAEAALAQAQAGLAAIRLDLSRTRIEAPFAGLLNQRPVEQGDWVGVGETVATLLELDPLKVLAEVPEMHVAALRPDPGGAADPTTPRVDIRLIDGRRLEGRITFVSAEADPQTRTFAVEITVRNPDHDIPEGMTAEVRLPLRQVMAHRVSPALLTLNDAGEVGVKLVDDDNTVRFLKARIVDDSPDGIWLAGLPDPARVISVGQEFVLEGQTVRPVPVSASSPTETPADAAPKAGNGLETPPPATAGPAPMIGARAAGDPA</sequence>
<dbReference type="Gene3D" id="1.10.287.470">
    <property type="entry name" value="Helix hairpin bin"/>
    <property type="match status" value="1"/>
</dbReference>
<feature type="region of interest" description="Disordered" evidence="3">
    <location>
        <begin position="365"/>
        <end position="413"/>
    </location>
</feature>
<organism evidence="5 6">
    <name type="scientific">Roseospirillum parvum</name>
    <dbReference type="NCBI Taxonomy" id="83401"/>
    <lineage>
        <taxon>Bacteria</taxon>
        <taxon>Pseudomonadati</taxon>
        <taxon>Pseudomonadota</taxon>
        <taxon>Alphaproteobacteria</taxon>
        <taxon>Rhodospirillales</taxon>
        <taxon>Rhodospirillaceae</taxon>
        <taxon>Roseospirillum</taxon>
    </lineage>
</organism>
<evidence type="ECO:0000256" key="3">
    <source>
        <dbReference type="SAM" id="MobiDB-lite"/>
    </source>
</evidence>
<accession>A0A1G7Z6X5</accession>
<protein>
    <submittedName>
        <fullName evidence="5">Membrane fusion protein, multidrug efflux system</fullName>
    </submittedName>
</protein>
<dbReference type="Gene3D" id="2.40.50.100">
    <property type="match status" value="1"/>
</dbReference>
<evidence type="ECO:0000256" key="1">
    <source>
        <dbReference type="ARBA" id="ARBA00009477"/>
    </source>
</evidence>
<dbReference type="RefSeq" id="WP_092617551.1">
    <property type="nucleotide sequence ID" value="NZ_FNCV01000004.1"/>
</dbReference>